<dbReference type="Proteomes" id="UP000008022">
    <property type="component" value="Unassembled WGS sequence"/>
</dbReference>
<dbReference type="EnsemblPlants" id="ORUFI08G04450.1">
    <property type="protein sequence ID" value="ORUFI08G04450.1"/>
    <property type="gene ID" value="ORUFI08G04450"/>
</dbReference>
<protein>
    <submittedName>
        <fullName evidence="1">Uncharacterized protein</fullName>
    </submittedName>
</protein>
<evidence type="ECO:0000313" key="1">
    <source>
        <dbReference type="EnsemblPlants" id="ORUFI08G04450.1"/>
    </source>
</evidence>
<reference evidence="1" key="2">
    <citation type="submission" date="2015-06" db="UniProtKB">
        <authorList>
            <consortium name="EnsemblPlants"/>
        </authorList>
    </citation>
    <scope>IDENTIFICATION</scope>
</reference>
<dbReference type="AlphaFoldDB" id="A0A0E0QES3"/>
<name>A0A0E0QES3_ORYRU</name>
<organism evidence="1 2">
    <name type="scientific">Oryza rufipogon</name>
    <name type="common">Brownbeard rice</name>
    <name type="synonym">Asian wild rice</name>
    <dbReference type="NCBI Taxonomy" id="4529"/>
    <lineage>
        <taxon>Eukaryota</taxon>
        <taxon>Viridiplantae</taxon>
        <taxon>Streptophyta</taxon>
        <taxon>Embryophyta</taxon>
        <taxon>Tracheophyta</taxon>
        <taxon>Spermatophyta</taxon>
        <taxon>Magnoliopsida</taxon>
        <taxon>Liliopsida</taxon>
        <taxon>Poales</taxon>
        <taxon>Poaceae</taxon>
        <taxon>BOP clade</taxon>
        <taxon>Oryzoideae</taxon>
        <taxon>Oryzeae</taxon>
        <taxon>Oryzinae</taxon>
        <taxon>Oryza</taxon>
    </lineage>
</organism>
<evidence type="ECO:0000313" key="2">
    <source>
        <dbReference type="Proteomes" id="UP000008022"/>
    </source>
</evidence>
<keyword evidence="2" id="KW-1185">Reference proteome</keyword>
<accession>A0A0E0QES3</accession>
<proteinExistence type="predicted"/>
<dbReference type="Gramene" id="ORUFI08G04450.1">
    <property type="protein sequence ID" value="ORUFI08G04450.1"/>
    <property type="gene ID" value="ORUFI08G04450"/>
</dbReference>
<sequence length="108" mass="12201">MAAASGIRILSKKFTPLLCRSSVARTGMALAKTNHTSTPFVNSLNGAKIPFSSSSIIKDSHSFRQSWHPRTPEPNTDEEFTIQWRMRFLANFLFLVYASGFIAHKRRN</sequence>
<reference evidence="2" key="1">
    <citation type="submission" date="2013-06" db="EMBL/GenBank/DDBJ databases">
        <authorList>
            <person name="Zhao Q."/>
        </authorList>
    </citation>
    <scope>NUCLEOTIDE SEQUENCE</scope>
    <source>
        <strain evidence="2">cv. W1943</strain>
    </source>
</reference>
<dbReference type="HOGENOM" id="CLU_169268_0_0_1"/>